<dbReference type="PANTHER" id="PTHR31642:SF189">
    <property type="entry name" value="ACYLTRANSFERASE GLAUCE"/>
    <property type="match status" value="1"/>
</dbReference>
<proteinExistence type="inferred from homology"/>
<evidence type="ECO:0000313" key="2">
    <source>
        <dbReference type="EMBL" id="KAF8393898.1"/>
    </source>
</evidence>
<comment type="similarity">
    <text evidence="1">Belongs to the plant acyltransferase family.</text>
</comment>
<dbReference type="AlphaFoldDB" id="A0A835D826"/>
<dbReference type="Proteomes" id="UP000655225">
    <property type="component" value="Unassembled WGS sequence"/>
</dbReference>
<accession>A0A835D826</accession>
<dbReference type="GO" id="GO:0016747">
    <property type="term" value="F:acyltransferase activity, transferring groups other than amino-acyl groups"/>
    <property type="evidence" value="ECO:0007669"/>
    <property type="project" value="TreeGrafter"/>
</dbReference>
<comment type="caution">
    <text evidence="2">The sequence shown here is derived from an EMBL/GenBank/DDBJ whole genome shotgun (WGS) entry which is preliminary data.</text>
</comment>
<evidence type="ECO:0000256" key="1">
    <source>
        <dbReference type="ARBA" id="ARBA00009861"/>
    </source>
</evidence>
<dbReference type="Pfam" id="PF02458">
    <property type="entry name" value="Transferase"/>
    <property type="match status" value="1"/>
</dbReference>
<dbReference type="PANTHER" id="PTHR31642">
    <property type="entry name" value="TRICHOTHECENE 3-O-ACETYLTRANSFERASE"/>
    <property type="match status" value="1"/>
</dbReference>
<dbReference type="OrthoDB" id="671439at2759"/>
<dbReference type="InterPro" id="IPR023213">
    <property type="entry name" value="CAT-like_dom_sf"/>
</dbReference>
<dbReference type="Gene3D" id="3.30.559.10">
    <property type="entry name" value="Chloramphenicol acetyltransferase-like domain"/>
    <property type="match status" value="2"/>
</dbReference>
<dbReference type="EMBL" id="JABCRI010000014">
    <property type="protein sequence ID" value="KAF8393898.1"/>
    <property type="molecule type" value="Genomic_DNA"/>
</dbReference>
<organism evidence="2 3">
    <name type="scientific">Tetracentron sinense</name>
    <name type="common">Spur-leaf</name>
    <dbReference type="NCBI Taxonomy" id="13715"/>
    <lineage>
        <taxon>Eukaryota</taxon>
        <taxon>Viridiplantae</taxon>
        <taxon>Streptophyta</taxon>
        <taxon>Embryophyta</taxon>
        <taxon>Tracheophyta</taxon>
        <taxon>Spermatophyta</taxon>
        <taxon>Magnoliopsida</taxon>
        <taxon>Trochodendrales</taxon>
        <taxon>Trochodendraceae</taxon>
        <taxon>Tetracentron</taxon>
    </lineage>
</organism>
<sequence>MGTIHQGSPPLMDNLKVTLHRSSLLFPLKETEKRSMFLSNIDQVLNFNVQTVHFFPANSDFPPETVVEKLEMAFRRVLVPYDFLAGRLKLNSQKGRLEIDCNCAGAGFAVATSELSLADMGDLVYPNPAFQQLILGKMEALVEEDQPLCIVQVTLFKCGGFAMGISNSHATFDGISFKIFLENLASLAADKPLAVTPYTNRHLLAARSPPRITFPHPEMVKLEIQPGAHSNTTVFEATQENLDFKIFRLSPDDILKLKEKAKIGGGNTVGTRVTGFNVITALIWRCKGLAGDDQEKMCTILYAVDLRSRLHPPLPPSYTGNAVLTAYAAASRRDLEESSFSELVGMVSQGAARMTDEYARSVIDWGELNKGFPNGDVLVSSWWRLGFTEVEYPWGRPKYSCPVVYHRKDIILLFPDIEGVGDKGVNLLVALPSKEMEKFQALFNKFLA</sequence>
<evidence type="ECO:0000313" key="3">
    <source>
        <dbReference type="Proteomes" id="UP000655225"/>
    </source>
</evidence>
<name>A0A835D826_TETSI</name>
<evidence type="ECO:0008006" key="4">
    <source>
        <dbReference type="Google" id="ProtNLM"/>
    </source>
</evidence>
<reference evidence="2 3" key="1">
    <citation type="submission" date="2020-04" db="EMBL/GenBank/DDBJ databases">
        <title>Plant Genome Project.</title>
        <authorList>
            <person name="Zhang R.-G."/>
        </authorList>
    </citation>
    <scope>NUCLEOTIDE SEQUENCE [LARGE SCALE GENOMIC DNA]</scope>
    <source>
        <strain evidence="2">YNK0</strain>
        <tissue evidence="2">Leaf</tissue>
    </source>
</reference>
<gene>
    <name evidence="2" type="ORF">HHK36_020098</name>
</gene>
<keyword evidence="3" id="KW-1185">Reference proteome</keyword>
<protein>
    <recommendedName>
        <fullName evidence="4">Omega-hydroxypalmitate O-feruloyl transferase</fullName>
    </recommendedName>
</protein>
<dbReference type="OMA" id="AIDWGEI"/>
<dbReference type="InterPro" id="IPR050317">
    <property type="entry name" value="Plant_Fungal_Acyltransferase"/>
</dbReference>